<evidence type="ECO:0000313" key="3">
    <source>
        <dbReference type="Proteomes" id="UP000233469"/>
    </source>
</evidence>
<gene>
    <name evidence="2" type="ORF">RhiirC2_796873</name>
</gene>
<reference evidence="2 3" key="2">
    <citation type="submission" date="2017-10" db="EMBL/GenBank/DDBJ databases">
        <title>Extensive intraspecific genome diversity in a model arbuscular mycorrhizal fungus.</title>
        <authorList>
            <person name="Chen E.C.H."/>
            <person name="Morin E."/>
            <person name="Baudet D."/>
            <person name="Noel J."/>
            <person name="Ndikumana S."/>
            <person name="Charron P."/>
            <person name="St-Onge C."/>
            <person name="Giorgi J."/>
            <person name="Grigoriev I.V."/>
            <person name="Roux C."/>
            <person name="Martin F.M."/>
            <person name="Corradi N."/>
        </authorList>
    </citation>
    <scope>NUCLEOTIDE SEQUENCE [LARGE SCALE GENOMIC DNA]</scope>
    <source>
        <strain evidence="2 3">C2</strain>
    </source>
</reference>
<dbReference type="Proteomes" id="UP000233469">
    <property type="component" value="Unassembled WGS sequence"/>
</dbReference>
<dbReference type="AlphaFoldDB" id="A0A2N1M8Z4"/>
<organism evidence="2 3">
    <name type="scientific">Rhizophagus irregularis</name>
    <dbReference type="NCBI Taxonomy" id="588596"/>
    <lineage>
        <taxon>Eukaryota</taxon>
        <taxon>Fungi</taxon>
        <taxon>Fungi incertae sedis</taxon>
        <taxon>Mucoromycota</taxon>
        <taxon>Glomeromycotina</taxon>
        <taxon>Glomeromycetes</taxon>
        <taxon>Glomerales</taxon>
        <taxon>Glomeraceae</taxon>
        <taxon>Rhizophagus</taxon>
    </lineage>
</organism>
<name>A0A2N1M8Z4_9GLOM</name>
<accession>A0A2N1M8Z4</accession>
<dbReference type="EMBL" id="LLXL01003847">
    <property type="protein sequence ID" value="PKK58092.1"/>
    <property type="molecule type" value="Genomic_DNA"/>
</dbReference>
<feature type="region of interest" description="Disordered" evidence="1">
    <location>
        <begin position="187"/>
        <end position="208"/>
    </location>
</feature>
<evidence type="ECO:0000313" key="2">
    <source>
        <dbReference type="EMBL" id="PKK58092.1"/>
    </source>
</evidence>
<proteinExistence type="predicted"/>
<dbReference type="VEuPathDB" id="FungiDB:FUN_011143"/>
<comment type="caution">
    <text evidence="2">The sequence shown here is derived from an EMBL/GenBank/DDBJ whole genome shotgun (WGS) entry which is preliminary data.</text>
</comment>
<evidence type="ECO:0000256" key="1">
    <source>
        <dbReference type="SAM" id="MobiDB-lite"/>
    </source>
</evidence>
<sequence length="208" mass="24265">MGIAPSVERFVALEGYATKSKEERLEIIKNAGLEITEYDATISKFLGLDNPVFGAFIRGIITICIDINNVERNKEFNKHIEEFKRMSNDMLEGKQREINEIVINLREGWRKTEAYYFGNTNEKKHLIRTEHGTIDIEDKEKMLKYSNLSEEEFKENIRNENENVLSDYTPSTLSDTTEKDFNNTLNRRYGKTTQPNRSHTQQNTNKIC</sequence>
<protein>
    <submittedName>
        <fullName evidence="2">Uncharacterized protein</fullName>
    </submittedName>
</protein>
<reference evidence="2 3" key="1">
    <citation type="submission" date="2016-04" db="EMBL/GenBank/DDBJ databases">
        <title>Genome analyses suggest a sexual origin of heterokaryosis in a supposedly ancient asexual fungus.</title>
        <authorList>
            <person name="Ropars J."/>
            <person name="Sedzielewska K."/>
            <person name="Noel J."/>
            <person name="Charron P."/>
            <person name="Farinelli L."/>
            <person name="Marton T."/>
            <person name="Kruger M."/>
            <person name="Pelin A."/>
            <person name="Brachmann A."/>
            <person name="Corradi N."/>
        </authorList>
    </citation>
    <scope>NUCLEOTIDE SEQUENCE [LARGE SCALE GENOMIC DNA]</scope>
    <source>
        <strain evidence="2 3">C2</strain>
    </source>
</reference>